<feature type="domain" description="F-box/LRR-repeat protein 15/At3g58940/PEG3-like LRR" evidence="1">
    <location>
        <begin position="32"/>
        <end position="95"/>
    </location>
</feature>
<accession>A0A8S0UPA2</accession>
<evidence type="ECO:0000259" key="1">
    <source>
        <dbReference type="Pfam" id="PF24758"/>
    </source>
</evidence>
<dbReference type="Pfam" id="PF24758">
    <property type="entry name" value="LRR_At5g56370"/>
    <property type="match status" value="1"/>
</dbReference>
<dbReference type="Proteomes" id="UP000594638">
    <property type="component" value="Unassembled WGS sequence"/>
</dbReference>
<dbReference type="OrthoDB" id="1305508at2759"/>
<organism evidence="2 3">
    <name type="scientific">Olea europaea subsp. europaea</name>
    <dbReference type="NCBI Taxonomy" id="158383"/>
    <lineage>
        <taxon>Eukaryota</taxon>
        <taxon>Viridiplantae</taxon>
        <taxon>Streptophyta</taxon>
        <taxon>Embryophyta</taxon>
        <taxon>Tracheophyta</taxon>
        <taxon>Spermatophyta</taxon>
        <taxon>Magnoliopsida</taxon>
        <taxon>eudicotyledons</taxon>
        <taxon>Gunneridae</taxon>
        <taxon>Pentapetalae</taxon>
        <taxon>asterids</taxon>
        <taxon>lamiids</taxon>
        <taxon>Lamiales</taxon>
        <taxon>Oleaceae</taxon>
        <taxon>Oleeae</taxon>
        <taxon>Olea</taxon>
    </lineage>
</organism>
<dbReference type="Gramene" id="OE9A092595T1">
    <property type="protein sequence ID" value="OE9A092595C1"/>
    <property type="gene ID" value="OE9A092595"/>
</dbReference>
<reference evidence="2 3" key="1">
    <citation type="submission" date="2019-12" db="EMBL/GenBank/DDBJ databases">
        <authorList>
            <person name="Alioto T."/>
            <person name="Alioto T."/>
            <person name="Gomez Garrido J."/>
        </authorList>
    </citation>
    <scope>NUCLEOTIDE SEQUENCE [LARGE SCALE GENOMIC DNA]</scope>
</reference>
<dbReference type="EMBL" id="CACTIH010009062">
    <property type="protein sequence ID" value="CAA3021969.1"/>
    <property type="molecule type" value="Genomic_DNA"/>
</dbReference>
<gene>
    <name evidence="2" type="ORF">OLEA9_A092595</name>
</gene>
<proteinExistence type="predicted"/>
<dbReference type="InterPro" id="IPR055411">
    <property type="entry name" value="LRR_FXL15/At3g58940/PEG3-like"/>
</dbReference>
<evidence type="ECO:0000313" key="2">
    <source>
        <dbReference type="EMBL" id="CAA3021969.1"/>
    </source>
</evidence>
<evidence type="ECO:0000313" key="3">
    <source>
        <dbReference type="Proteomes" id="UP000594638"/>
    </source>
</evidence>
<sequence>MKIAQFQPVDMISDLPDNVIAIILMCLVKAMESSAKLQRFNRLITLELLDVIVDTDVLGSLISSSPELEQLALHVRAGFHHLTIDAPKLKLVKLKCFRAYVYFKKSLTTLCYNSIIHRKYNFIEFFDSLPALQQLCIDYRL</sequence>
<dbReference type="AlphaFoldDB" id="A0A8S0UPA2"/>
<comment type="caution">
    <text evidence="2">The sequence shown here is derived from an EMBL/GenBank/DDBJ whole genome shotgun (WGS) entry which is preliminary data.</text>
</comment>
<name>A0A8S0UPA2_OLEEU</name>
<keyword evidence="3" id="KW-1185">Reference proteome</keyword>
<protein>
    <recommendedName>
        <fullName evidence="1">F-box/LRR-repeat protein 15/At3g58940/PEG3-like LRR domain-containing protein</fullName>
    </recommendedName>
</protein>